<keyword evidence="1" id="KW-0433">Leucine-rich repeat</keyword>
<dbReference type="InterPro" id="IPR032675">
    <property type="entry name" value="LRR_dom_sf"/>
</dbReference>
<dbReference type="InterPro" id="IPR050216">
    <property type="entry name" value="LRR_domain-containing"/>
</dbReference>
<dbReference type="PANTHER" id="PTHR48051">
    <property type="match status" value="1"/>
</dbReference>
<evidence type="ECO:0000256" key="3">
    <source>
        <dbReference type="SAM" id="MobiDB-lite"/>
    </source>
</evidence>
<sequence>MNNNSRLNKNRFKPLPEQSEEKKVGVPTSLLKSARHTGQLNLSGRSLKEVPLDVWRINLDIPSQTISLGEVDERWWDQVDLKKLILASNEIKCIPNEVKYLPALNVLDAHDNCIEYLSDEISELKELGKLHLSHNKLTSLPDSLCQATALKVLLLAGNSLQSLPVNFGFLINLEELDLSDNKLTSLPESFGSLVQIKKLDLSKNLLTSLPNSFDSLKSLINLNLSTNKLTVLPKGFGKLTSLEIFECSYNLITTFTTFDDQTNIKQLFLGYNRIQKIEDNAFEKMQSLVSLSLRDNAISEIPESFTKLRTLERADLSNNSLSTLPNAVGKMNLKSLTLDGNSMRSIRRDIVDRGTNAILAYLKSRLPEEKVPDEEIKIPKSVSKVNDNDQQKKIQENNKAVTDQFLIATTKNLSFSGGSGSIPSSFWLPGAQISKISIQHNGLTVYPLEIMNYASTLSELDISHNKLSNILDTVNILTKLVFLDLSHNVLSSLPSSISQLEHLLEVVLSFNKYSSIPPCLFKCKKLQTLLLSNNQITDIDVVGLLEMKCLRTLDLSNNNIACVPPQLGNVEWLQSLNLDGNPFRNPRAQILMKGTQNLLAYLRDRIPT</sequence>
<dbReference type="AlphaFoldDB" id="T2M5R4"/>
<dbReference type="PANTHER" id="PTHR48051:SF1">
    <property type="entry name" value="RAS SUPPRESSOR PROTEIN 1"/>
    <property type="match status" value="1"/>
</dbReference>
<dbReference type="SMART" id="SM00364">
    <property type="entry name" value="LRR_BAC"/>
    <property type="match status" value="9"/>
</dbReference>
<dbReference type="EMBL" id="HAAD01001050">
    <property type="protein sequence ID" value="CDG67282.1"/>
    <property type="molecule type" value="mRNA"/>
</dbReference>
<keyword evidence="2" id="KW-0677">Repeat</keyword>
<accession>T2M5R4</accession>
<dbReference type="SMART" id="SM00369">
    <property type="entry name" value="LRR_TYP"/>
    <property type="match status" value="14"/>
</dbReference>
<evidence type="ECO:0000313" key="4">
    <source>
        <dbReference type="EMBL" id="CDG67282.1"/>
    </source>
</evidence>
<gene>
    <name evidence="4" type="primary">LRRC40</name>
</gene>
<dbReference type="SUPFAM" id="SSF52058">
    <property type="entry name" value="L domain-like"/>
    <property type="match status" value="2"/>
</dbReference>
<dbReference type="OMA" id="CMLHKLT"/>
<dbReference type="OrthoDB" id="660555at2759"/>
<dbReference type="InterPro" id="IPR003591">
    <property type="entry name" value="Leu-rich_rpt_typical-subtyp"/>
</dbReference>
<evidence type="ECO:0000256" key="1">
    <source>
        <dbReference type="ARBA" id="ARBA00022614"/>
    </source>
</evidence>
<dbReference type="FunFam" id="3.80.10.10:FF:000116">
    <property type="entry name" value="Leucine-rich repeat-containing protein 40"/>
    <property type="match status" value="1"/>
</dbReference>
<organism evidence="4">
    <name type="scientific">Hydra vulgaris</name>
    <name type="common">Hydra</name>
    <name type="synonym">Hydra attenuata</name>
    <dbReference type="NCBI Taxonomy" id="6087"/>
    <lineage>
        <taxon>Eukaryota</taxon>
        <taxon>Metazoa</taxon>
        <taxon>Cnidaria</taxon>
        <taxon>Hydrozoa</taxon>
        <taxon>Hydroidolina</taxon>
        <taxon>Anthoathecata</taxon>
        <taxon>Aplanulata</taxon>
        <taxon>Hydridae</taxon>
        <taxon>Hydra</taxon>
    </lineage>
</organism>
<proteinExistence type="evidence at transcript level"/>
<dbReference type="Pfam" id="PF13855">
    <property type="entry name" value="LRR_8"/>
    <property type="match status" value="4"/>
</dbReference>
<dbReference type="InterPro" id="IPR001611">
    <property type="entry name" value="Leu-rich_rpt"/>
</dbReference>
<reference evidence="4" key="1">
    <citation type="journal article" date="2013" name="Genome Biol. Evol.">
        <title>Punctuated emergences of genetic and phenotypic innovations in eumetazoan, bilaterian, euteleostome, and hominidae ancestors.</title>
        <authorList>
            <person name="Wenger Y."/>
            <person name="Galliot B."/>
        </authorList>
    </citation>
    <scope>NUCLEOTIDE SEQUENCE</scope>
    <source>
        <tissue evidence="4">Whole animals</tissue>
    </source>
</reference>
<dbReference type="PROSITE" id="PS51450">
    <property type="entry name" value="LRR"/>
    <property type="match status" value="9"/>
</dbReference>
<dbReference type="FunFam" id="3.80.10.10:FF:000193">
    <property type="entry name" value="Leucine-rich repeat-containing protein 40"/>
    <property type="match status" value="1"/>
</dbReference>
<protein>
    <submittedName>
        <fullName evidence="4">Leucine-rich repeat-containing protein 40</fullName>
    </submittedName>
</protein>
<dbReference type="SMART" id="SM00365">
    <property type="entry name" value="LRR_SD22"/>
    <property type="match status" value="8"/>
</dbReference>
<feature type="region of interest" description="Disordered" evidence="3">
    <location>
        <begin position="1"/>
        <end position="27"/>
    </location>
</feature>
<dbReference type="GO" id="GO:0005737">
    <property type="term" value="C:cytoplasm"/>
    <property type="evidence" value="ECO:0007669"/>
    <property type="project" value="TreeGrafter"/>
</dbReference>
<dbReference type="Gene3D" id="3.80.10.10">
    <property type="entry name" value="Ribonuclease Inhibitor"/>
    <property type="match status" value="4"/>
</dbReference>
<evidence type="ECO:0000256" key="2">
    <source>
        <dbReference type="ARBA" id="ARBA00022737"/>
    </source>
</evidence>
<name>T2M5R4_HYDVU</name>
<dbReference type="PRINTS" id="PR00019">
    <property type="entry name" value="LEURICHRPT"/>
</dbReference>
<dbReference type="Pfam" id="PF00560">
    <property type="entry name" value="LRR_1"/>
    <property type="match status" value="1"/>
</dbReference>